<accession>A0A0E9VFF0</accession>
<name>A0A0E9VFF0_ANGAN</name>
<proteinExistence type="predicted"/>
<sequence length="12" mass="1404">MAQSVMFIHNLL</sequence>
<evidence type="ECO:0000313" key="1">
    <source>
        <dbReference type="EMBL" id="JAH76844.1"/>
    </source>
</evidence>
<organism evidence="1">
    <name type="scientific">Anguilla anguilla</name>
    <name type="common">European freshwater eel</name>
    <name type="synonym">Muraena anguilla</name>
    <dbReference type="NCBI Taxonomy" id="7936"/>
    <lineage>
        <taxon>Eukaryota</taxon>
        <taxon>Metazoa</taxon>
        <taxon>Chordata</taxon>
        <taxon>Craniata</taxon>
        <taxon>Vertebrata</taxon>
        <taxon>Euteleostomi</taxon>
        <taxon>Actinopterygii</taxon>
        <taxon>Neopterygii</taxon>
        <taxon>Teleostei</taxon>
        <taxon>Anguilliformes</taxon>
        <taxon>Anguillidae</taxon>
        <taxon>Anguilla</taxon>
    </lineage>
</organism>
<dbReference type="EMBL" id="GBXM01031733">
    <property type="protein sequence ID" value="JAH76844.1"/>
    <property type="molecule type" value="Transcribed_RNA"/>
</dbReference>
<reference evidence="1" key="1">
    <citation type="submission" date="2014-11" db="EMBL/GenBank/DDBJ databases">
        <authorList>
            <person name="Amaro Gonzalez C."/>
        </authorList>
    </citation>
    <scope>NUCLEOTIDE SEQUENCE</scope>
</reference>
<reference evidence="1" key="2">
    <citation type="journal article" date="2015" name="Fish Shellfish Immunol.">
        <title>Early steps in the European eel (Anguilla anguilla)-Vibrio vulnificus interaction in the gills: Role of the RtxA13 toxin.</title>
        <authorList>
            <person name="Callol A."/>
            <person name="Pajuelo D."/>
            <person name="Ebbesson L."/>
            <person name="Teles M."/>
            <person name="MacKenzie S."/>
            <person name="Amaro C."/>
        </authorList>
    </citation>
    <scope>NUCLEOTIDE SEQUENCE</scope>
</reference>
<protein>
    <submittedName>
        <fullName evidence="1">Uncharacterized protein</fullName>
    </submittedName>
</protein>